<name>A0A286UNA4_9AGAM</name>
<dbReference type="Proteomes" id="UP000217199">
    <property type="component" value="Unassembled WGS sequence"/>
</dbReference>
<dbReference type="PRINTS" id="PR00747">
    <property type="entry name" value="GLYHDRLASE47"/>
</dbReference>
<dbReference type="OrthoDB" id="8118055at2759"/>
<dbReference type="GO" id="GO:0005975">
    <property type="term" value="P:carbohydrate metabolic process"/>
    <property type="evidence" value="ECO:0007669"/>
    <property type="project" value="InterPro"/>
</dbReference>
<keyword evidence="7" id="KW-0326">Glycosidase</keyword>
<dbReference type="GO" id="GO:0005509">
    <property type="term" value="F:calcium ion binding"/>
    <property type="evidence" value="ECO:0007669"/>
    <property type="project" value="InterPro"/>
</dbReference>
<feature type="binding site" evidence="6">
    <location>
        <position position="483"/>
    </location>
    <ligand>
        <name>Ca(2+)</name>
        <dbReference type="ChEBI" id="CHEBI:29108"/>
    </ligand>
</feature>
<dbReference type="InterPro" id="IPR001382">
    <property type="entry name" value="Glyco_hydro_47"/>
</dbReference>
<evidence type="ECO:0000256" key="3">
    <source>
        <dbReference type="ARBA" id="ARBA00022824"/>
    </source>
</evidence>
<dbReference type="InterPro" id="IPR046450">
    <property type="entry name" value="PA_dom_sf"/>
</dbReference>
<keyword evidence="6" id="KW-0106">Calcium</keyword>
<dbReference type="InterPro" id="IPR044674">
    <property type="entry name" value="EDEM1/2/3"/>
</dbReference>
<dbReference type="Gene3D" id="1.50.10.10">
    <property type="match status" value="1"/>
</dbReference>
<proteinExistence type="inferred from homology"/>
<gene>
    <name evidence="9" type="ORF">PNOK_0369500</name>
</gene>
<keyword evidence="10" id="KW-1185">Reference proteome</keyword>
<dbReference type="CDD" id="cd00538">
    <property type="entry name" value="PA"/>
    <property type="match status" value="1"/>
</dbReference>
<evidence type="ECO:0000313" key="10">
    <source>
        <dbReference type="Proteomes" id="UP000217199"/>
    </source>
</evidence>
<dbReference type="SUPFAM" id="SSF48225">
    <property type="entry name" value="Seven-hairpin glycosidases"/>
    <property type="match status" value="1"/>
</dbReference>
<dbReference type="FunCoup" id="A0A286UNA4">
    <property type="interactions" value="332"/>
</dbReference>
<dbReference type="InterPro" id="IPR036026">
    <property type="entry name" value="Seven-hairpin_glycosidases"/>
</dbReference>
<dbReference type="GO" id="GO:0036503">
    <property type="term" value="P:ERAD pathway"/>
    <property type="evidence" value="ECO:0007669"/>
    <property type="project" value="UniProtKB-ARBA"/>
</dbReference>
<dbReference type="AlphaFoldDB" id="A0A286UNA4"/>
<evidence type="ECO:0000259" key="8">
    <source>
        <dbReference type="Pfam" id="PF02225"/>
    </source>
</evidence>
<feature type="active site" description="Proton donor" evidence="5">
    <location>
        <position position="378"/>
    </location>
</feature>
<evidence type="ECO:0000256" key="2">
    <source>
        <dbReference type="ARBA" id="ARBA00007658"/>
    </source>
</evidence>
<dbReference type="Pfam" id="PF01532">
    <property type="entry name" value="Glyco_hydro_47"/>
    <property type="match status" value="1"/>
</dbReference>
<accession>A0A286UNA4</accession>
<dbReference type="GO" id="GO:0016020">
    <property type="term" value="C:membrane"/>
    <property type="evidence" value="ECO:0007669"/>
    <property type="project" value="InterPro"/>
</dbReference>
<comment type="subcellular location">
    <subcellularLocation>
        <location evidence="1">Endoplasmic reticulum</location>
    </subcellularLocation>
</comment>
<dbReference type="PANTHER" id="PTHR45679:SF5">
    <property type="entry name" value="ER DEGRADATION-ENHANCING ALPHA-MANNOSIDASE-LIKE PROTEIN 1"/>
    <property type="match status" value="1"/>
</dbReference>
<comment type="similarity">
    <text evidence="2 7">Belongs to the glycosyl hydrolase 47 family.</text>
</comment>
<dbReference type="InParanoid" id="A0A286UNA4"/>
<feature type="active site" evidence="5">
    <location>
        <position position="397"/>
    </location>
</feature>
<keyword evidence="3" id="KW-0256">Endoplasmic reticulum</keyword>
<dbReference type="GO" id="GO:0004571">
    <property type="term" value="F:mannosyl-oligosaccharide 1,2-alpha-mannosidase activity"/>
    <property type="evidence" value="ECO:0007669"/>
    <property type="project" value="InterPro"/>
</dbReference>
<evidence type="ECO:0000313" key="9">
    <source>
        <dbReference type="EMBL" id="PAV21068.1"/>
    </source>
</evidence>
<dbReference type="InterPro" id="IPR012341">
    <property type="entry name" value="6hp_glycosidase-like_sf"/>
</dbReference>
<comment type="cofactor">
    <cofactor evidence="6">
        <name>Ca(2+)</name>
        <dbReference type="ChEBI" id="CHEBI:29108"/>
    </cofactor>
</comment>
<dbReference type="EMBL" id="NBII01000003">
    <property type="protein sequence ID" value="PAV21068.1"/>
    <property type="molecule type" value="Genomic_DNA"/>
</dbReference>
<protein>
    <recommendedName>
        <fullName evidence="7">alpha-1,2-Mannosidase</fullName>
        <ecNumber evidence="7">3.2.1.-</ecNumber>
    </recommendedName>
</protein>
<keyword evidence="7 9" id="KW-0378">Hydrolase</keyword>
<dbReference type="PANTHER" id="PTHR45679">
    <property type="entry name" value="ER DEGRADATION-ENHANCING ALPHA-MANNOSIDASE-LIKE PROTEIN 2"/>
    <property type="match status" value="1"/>
</dbReference>
<dbReference type="Gene3D" id="3.50.30.30">
    <property type="match status" value="1"/>
</dbReference>
<dbReference type="InterPro" id="IPR003137">
    <property type="entry name" value="PA_domain"/>
</dbReference>
<dbReference type="SUPFAM" id="SSF52025">
    <property type="entry name" value="PA domain"/>
    <property type="match status" value="1"/>
</dbReference>
<keyword evidence="4" id="KW-0325">Glycoprotein</keyword>
<keyword evidence="6" id="KW-0479">Metal-binding</keyword>
<feature type="active site" description="Proton donor" evidence="5">
    <location>
        <position position="142"/>
    </location>
</feature>
<dbReference type="Pfam" id="PF02225">
    <property type="entry name" value="PA"/>
    <property type="match status" value="1"/>
</dbReference>
<evidence type="ECO:0000256" key="4">
    <source>
        <dbReference type="ARBA" id="ARBA00023180"/>
    </source>
</evidence>
<organism evidence="9 10">
    <name type="scientific">Pyrrhoderma noxium</name>
    <dbReference type="NCBI Taxonomy" id="2282107"/>
    <lineage>
        <taxon>Eukaryota</taxon>
        <taxon>Fungi</taxon>
        <taxon>Dikarya</taxon>
        <taxon>Basidiomycota</taxon>
        <taxon>Agaricomycotina</taxon>
        <taxon>Agaricomycetes</taxon>
        <taxon>Hymenochaetales</taxon>
        <taxon>Hymenochaetaceae</taxon>
        <taxon>Pyrrhoderma</taxon>
    </lineage>
</organism>
<reference evidence="9 10" key="1">
    <citation type="journal article" date="2017" name="Mol. Ecol.">
        <title>Comparative and population genomic landscape of Phellinus noxius: A hypervariable fungus causing root rot in trees.</title>
        <authorList>
            <person name="Chung C.L."/>
            <person name="Lee T.J."/>
            <person name="Akiba M."/>
            <person name="Lee H.H."/>
            <person name="Kuo T.H."/>
            <person name="Liu D."/>
            <person name="Ke H.M."/>
            <person name="Yokoi T."/>
            <person name="Roa M.B."/>
            <person name="Lu M.J."/>
            <person name="Chang Y.Y."/>
            <person name="Ann P.J."/>
            <person name="Tsai J.N."/>
            <person name="Chen C.Y."/>
            <person name="Tzean S.S."/>
            <person name="Ota Y."/>
            <person name="Hattori T."/>
            <person name="Sahashi N."/>
            <person name="Liou R.F."/>
            <person name="Kikuchi T."/>
            <person name="Tsai I.J."/>
        </authorList>
    </citation>
    <scope>NUCLEOTIDE SEQUENCE [LARGE SCALE GENOMIC DNA]</scope>
    <source>
        <strain evidence="9 10">FFPRI411160</strain>
    </source>
</reference>
<sequence>MRNQQAWRRTALAVLLIGLDVLTFIISSNSAFYVHAKSWTSRRRLDAREKTRDLWNHGFNNYMQNAFPYDELMPLSCKGKGPDWENPHNFAHNDVAGNFSVTLIDVLDTFIVLEDRKGFETAVRNVVNQVSFDVNTKPQVFETTIRVLGGLLSGHIFASKSDSQFYLPWYKGELLDLAYDLGRRLLPAFNTPTGLPYARLNLRHGVLFGESHDTCTAGAGSLILEFGTLSRLTGDDRFEKAAYKAFFALWNRRTDIGLVGNTINIFTGKWLSPEVTSIGAGIDSFFEYAFKWFVMSGEVEFLDVWHEAYASIMRYARGKDGFWFRPVSIYSGAPVFNTIDSLSAFWPGLQVLAGDIENAIKSHLIFWNLWKRHSGLPEVWDINYMQAVATQYPLRPEFVESTYYLYRATQDPFYLDVGEQILYDLIFRSKVPCGLTGISDLKINKRDDRMESFVLSETLKYLYLLFDDTNPLHKDDSNFVFTTEGHILTLEPKHLKPLSPARRKRRRVEKLQCPVYHPLRLGRGWEDNEDVGLTTGINHRPDFDYARTLVGTISSESDSLWYSPYGVCDIPSADLYSYDFILSSNGAIVPEDLSPSLQKLYEVEDGFVLLNVTGIRAHIVSRLDGKGYDIVKLAQYPVRSGQTVYFNDTELRLASVHEGPIEETHDETGFPIGRSRDVPLRFLLKSGDGLVQPGEIDYEFRTISFSSVFGGDAFFQEHFIADINGGLGTKLVRYATNGLGCLPYDEESSAMLAGSVVVVQRGTCTFLEKLVHAYRANARGVIVISDVETPINPTAERYEIDQFADVAFGDPVLLVVTKSAGDVISRVMDTADAQGLAEVYVALDLEVRAKRADTSEPIGNSERIDEQRTSGSSAREIQSKVLYLNGHPLLNTVLLI</sequence>
<dbReference type="GO" id="GO:0044322">
    <property type="term" value="C:endoplasmic reticulum quality control compartment"/>
    <property type="evidence" value="ECO:0007669"/>
    <property type="project" value="GOC"/>
</dbReference>
<dbReference type="STRING" id="2282107.A0A286UNA4"/>
<evidence type="ECO:0000256" key="7">
    <source>
        <dbReference type="RuleBase" id="RU361193"/>
    </source>
</evidence>
<comment type="caution">
    <text evidence="9">The sequence shown here is derived from an EMBL/GenBank/DDBJ whole genome shotgun (WGS) entry which is preliminary data.</text>
</comment>
<dbReference type="EC" id="3.2.1.-" evidence="7"/>
<dbReference type="GO" id="GO:1904380">
    <property type="term" value="P:endoplasmic reticulum mannose trimming"/>
    <property type="evidence" value="ECO:0007669"/>
    <property type="project" value="InterPro"/>
</dbReference>
<evidence type="ECO:0000256" key="1">
    <source>
        <dbReference type="ARBA" id="ARBA00004240"/>
    </source>
</evidence>
<feature type="active site" evidence="5">
    <location>
        <position position="283"/>
    </location>
</feature>
<evidence type="ECO:0000256" key="5">
    <source>
        <dbReference type="PIRSR" id="PIRSR601382-1"/>
    </source>
</evidence>
<evidence type="ECO:0000256" key="6">
    <source>
        <dbReference type="PIRSR" id="PIRSR601382-2"/>
    </source>
</evidence>
<feature type="domain" description="PA" evidence="8">
    <location>
        <begin position="731"/>
        <end position="802"/>
    </location>
</feature>